<accession>A0A412FF48</accession>
<evidence type="ECO:0008006" key="3">
    <source>
        <dbReference type="Google" id="ProtNLM"/>
    </source>
</evidence>
<keyword evidence="2" id="KW-1185">Reference proteome</keyword>
<proteinExistence type="predicted"/>
<dbReference type="RefSeq" id="WP_117896410.1">
    <property type="nucleotide sequence ID" value="NZ_CABJCV010000039.1"/>
</dbReference>
<comment type="caution">
    <text evidence="1">The sequence shown here is derived from an EMBL/GenBank/DDBJ whole genome shotgun (WGS) entry which is preliminary data.</text>
</comment>
<sequence>MTTSDLKDVYRQEILRLEPYIKVKNICEQVGIAKSNMSYFLKHGRDERVSVVKLQKFLDFVRNMSEV</sequence>
<reference evidence="1 2" key="1">
    <citation type="submission" date="2018-08" db="EMBL/GenBank/DDBJ databases">
        <title>A genome reference for cultivated species of the human gut microbiota.</title>
        <authorList>
            <person name="Zou Y."/>
            <person name="Xue W."/>
            <person name="Luo G."/>
        </authorList>
    </citation>
    <scope>NUCLEOTIDE SEQUENCE [LARGE SCALE GENOMIC DNA]</scope>
    <source>
        <strain evidence="1 2">AF24-29</strain>
    </source>
</reference>
<dbReference type="AlphaFoldDB" id="A0A412FF48"/>
<gene>
    <name evidence="1" type="ORF">DWY25_17495</name>
</gene>
<protein>
    <recommendedName>
        <fullName evidence="3">XRE family transcriptional regulator</fullName>
    </recommendedName>
</protein>
<organism evidence="1 2">
    <name type="scientific">Holdemania filiformis</name>
    <dbReference type="NCBI Taxonomy" id="61171"/>
    <lineage>
        <taxon>Bacteria</taxon>
        <taxon>Bacillati</taxon>
        <taxon>Bacillota</taxon>
        <taxon>Erysipelotrichia</taxon>
        <taxon>Erysipelotrichales</taxon>
        <taxon>Erysipelotrichaceae</taxon>
        <taxon>Holdemania</taxon>
    </lineage>
</organism>
<dbReference type="Proteomes" id="UP000284178">
    <property type="component" value="Unassembled WGS sequence"/>
</dbReference>
<evidence type="ECO:0000313" key="2">
    <source>
        <dbReference type="Proteomes" id="UP000284178"/>
    </source>
</evidence>
<dbReference type="GeneID" id="83017189"/>
<evidence type="ECO:0000313" key="1">
    <source>
        <dbReference type="EMBL" id="RGR66718.1"/>
    </source>
</evidence>
<dbReference type="EMBL" id="QRUP01000039">
    <property type="protein sequence ID" value="RGR66718.1"/>
    <property type="molecule type" value="Genomic_DNA"/>
</dbReference>
<name>A0A412FF48_9FIRM</name>